<feature type="compositionally biased region" description="Basic and acidic residues" evidence="1">
    <location>
        <begin position="397"/>
        <end position="413"/>
    </location>
</feature>
<dbReference type="NCBIfam" id="NF047446">
    <property type="entry name" value="barrel_OmpL47"/>
    <property type="match status" value="2"/>
</dbReference>
<dbReference type="KEGG" id="bih:BIP78_1216"/>
<organism evidence="3 4">
    <name type="scientific">Bipolaricaulis sibiricus</name>
    <dbReference type="NCBI Taxonomy" id="2501609"/>
    <lineage>
        <taxon>Bacteria</taxon>
        <taxon>Candidatus Bipolaricaulota</taxon>
        <taxon>Candidatus Bipolaricaulia</taxon>
        <taxon>Candidatus Bipolaricaulales</taxon>
        <taxon>Candidatus Bipolaricaulaceae</taxon>
        <taxon>Candidatus Bipolaricaulis</taxon>
    </lineage>
</organism>
<evidence type="ECO:0000313" key="3">
    <source>
        <dbReference type="EMBL" id="QAA76982.1"/>
    </source>
</evidence>
<dbReference type="EMBL" id="CP034928">
    <property type="protein sequence ID" value="QAA76982.1"/>
    <property type="molecule type" value="Genomic_DNA"/>
</dbReference>
<dbReference type="Pfam" id="PF05048">
    <property type="entry name" value="NosD"/>
    <property type="match status" value="1"/>
</dbReference>
<accession>A0A410FVI1</accession>
<name>A0A410FVI1_BIPS1</name>
<dbReference type="InterPro" id="IPR012334">
    <property type="entry name" value="Pectin_lyas_fold"/>
</dbReference>
<reference evidence="4" key="1">
    <citation type="submission" date="2018-12" db="EMBL/GenBank/DDBJ databases">
        <title>Complete genome sequence of an uncultured bacterium of the candidate phylum Bipolaricaulota.</title>
        <authorList>
            <person name="Kadnikov V.V."/>
            <person name="Mardanov A.V."/>
            <person name="Beletsky A.V."/>
            <person name="Frank Y.A."/>
            <person name="Karnachuk O.V."/>
            <person name="Ravin N.V."/>
        </authorList>
    </citation>
    <scope>NUCLEOTIDE SEQUENCE [LARGE SCALE GENOMIC DNA]</scope>
</reference>
<feature type="region of interest" description="Disordered" evidence="1">
    <location>
        <begin position="397"/>
        <end position="481"/>
    </location>
</feature>
<feature type="compositionally biased region" description="Pro residues" evidence="1">
    <location>
        <begin position="427"/>
        <end position="477"/>
    </location>
</feature>
<proteinExistence type="predicted"/>
<dbReference type="NCBIfam" id="TIGR03804">
    <property type="entry name" value="para_beta_helix"/>
    <property type="match status" value="1"/>
</dbReference>
<protein>
    <recommendedName>
        <fullName evidence="2">Periplasmic copper-binding protein NosD beta helix domain-containing protein</fullName>
    </recommendedName>
</protein>
<dbReference type="AlphaFoldDB" id="A0A410FVI1"/>
<sequence>MRKAVVLVCAMALGAAIAWGQGWVSRGPIYIYGDAQFTWENGVIKGAGTPEDPYVIEGWIIDTRGHDYGIYIDGTRAHFVIRDCQIRYPLEKAGIMFSNVRNGRIEGTAVFGGRVGIHLLVSSGNVITGNAIGYCDHGIVLGPAAQGNEIYGNSIINCGFPARQEMPNNRWYKDGRGNYWSDYRGQDLNKDGIGDTPYELVPDQYPLMEAPVKLPAGASRLSTVDLAKVQERGIVALAPGSLVRLLARDVGVGVANVFYRLDEGQWLTYKDPFPLPNRAMVRMEYYAVDKLGNREKTKQLVIYLDIEPPVTRIVAGDPHYYAPDGKLWITSRTKIELRADDASGFANIFYRIAGGDWRSYVEPFVVPGPEGPYKVEYYAIDLYGNREGVQATILWKDDSSPETETHTGGRDPFEVGGTGPTTAPVLPAQPVPEPVLTPVPQPAPEPRPTPEPVPEPQPEPVPAPQPQPQPEPEPEPTSPTTTLTFRVTLTSISLLEETGVGVDWTFTYSLNGVERVISRESLPLVLYTGEARRLSITLRAKEGNEFPDIGEHTLTLEAPWTLATYDLEVPVYVGNDPQSALVGVWRFTIRVSEEP</sequence>
<dbReference type="Proteomes" id="UP000287233">
    <property type="component" value="Chromosome"/>
</dbReference>
<evidence type="ECO:0000313" key="4">
    <source>
        <dbReference type="Proteomes" id="UP000287233"/>
    </source>
</evidence>
<dbReference type="SUPFAM" id="SSF51126">
    <property type="entry name" value="Pectin lyase-like"/>
    <property type="match status" value="1"/>
</dbReference>
<evidence type="ECO:0000256" key="1">
    <source>
        <dbReference type="SAM" id="MobiDB-lite"/>
    </source>
</evidence>
<dbReference type="Gene3D" id="2.160.20.10">
    <property type="entry name" value="Single-stranded right-handed beta-helix, Pectin lyase-like"/>
    <property type="match status" value="1"/>
</dbReference>
<dbReference type="InterPro" id="IPR007742">
    <property type="entry name" value="NosD_dom"/>
</dbReference>
<dbReference type="InterPro" id="IPR011050">
    <property type="entry name" value="Pectin_lyase_fold/virulence"/>
</dbReference>
<dbReference type="InterPro" id="IPR022441">
    <property type="entry name" value="Para_beta_helix_rpt-2"/>
</dbReference>
<feature type="domain" description="Periplasmic copper-binding protein NosD beta helix" evidence="2">
    <location>
        <begin position="65"/>
        <end position="185"/>
    </location>
</feature>
<dbReference type="InterPro" id="IPR058094">
    <property type="entry name" value="Ig-like_OmpL47-like"/>
</dbReference>
<gene>
    <name evidence="3" type="ORF">BIP78_1216</name>
</gene>
<evidence type="ECO:0000259" key="2">
    <source>
        <dbReference type="Pfam" id="PF05048"/>
    </source>
</evidence>